<dbReference type="RefSeq" id="WP_073030720.1">
    <property type="nucleotide sequence ID" value="NZ_FQXJ01000011.1"/>
</dbReference>
<protein>
    <submittedName>
        <fullName evidence="2">Uncharacterized protein</fullName>
    </submittedName>
</protein>
<dbReference type="Proteomes" id="UP000183954">
    <property type="component" value="Unassembled WGS sequence"/>
</dbReference>
<sequence>MVLFTFFESVLCLGTLGTIIPTIYLGKKLNPHYLPFYFIFSGLIVGILFSFSNSLNQIGFKDPWGIHTWAIAGLNFMILVYVIQLPALSLKSALEINFVLQILLISCLPISNQLFIENTFLSQMFTYTVLTGGIIIVFYNSYLFMLSSFANKDPINLSLYLYVVLLVLIGFRPVSETSGYVTFIMNFAIQYGIWPLGISLSINFLLLPLFSLIPFGIMKSLITAKG</sequence>
<evidence type="ECO:0000313" key="2">
    <source>
        <dbReference type="EMBL" id="SHI22357.1"/>
    </source>
</evidence>
<name>A0A1M5ZDR1_9FIRM</name>
<feature type="transmembrane region" description="Helical" evidence="1">
    <location>
        <begin position="157"/>
        <end position="174"/>
    </location>
</feature>
<organism evidence="2 3">
    <name type="scientific">Desulfosporosinus lacus DSM 15449</name>
    <dbReference type="NCBI Taxonomy" id="1121420"/>
    <lineage>
        <taxon>Bacteria</taxon>
        <taxon>Bacillati</taxon>
        <taxon>Bacillota</taxon>
        <taxon>Clostridia</taxon>
        <taxon>Eubacteriales</taxon>
        <taxon>Desulfitobacteriaceae</taxon>
        <taxon>Desulfosporosinus</taxon>
    </lineage>
</organism>
<keyword evidence="1" id="KW-1133">Transmembrane helix</keyword>
<evidence type="ECO:0000313" key="3">
    <source>
        <dbReference type="Proteomes" id="UP000183954"/>
    </source>
</evidence>
<reference evidence="3" key="1">
    <citation type="submission" date="2016-11" db="EMBL/GenBank/DDBJ databases">
        <authorList>
            <person name="Varghese N."/>
            <person name="Submissions S."/>
        </authorList>
    </citation>
    <scope>NUCLEOTIDE SEQUENCE [LARGE SCALE GENOMIC DNA]</scope>
    <source>
        <strain evidence="3">DSM 15449</strain>
    </source>
</reference>
<feature type="transmembrane region" description="Helical" evidence="1">
    <location>
        <begin position="33"/>
        <end position="52"/>
    </location>
</feature>
<dbReference type="AlphaFoldDB" id="A0A1M5ZDR1"/>
<feature type="transmembrane region" description="Helical" evidence="1">
    <location>
        <begin position="124"/>
        <end position="145"/>
    </location>
</feature>
<gene>
    <name evidence="2" type="ORF">SAMN02746098_03212</name>
</gene>
<feature type="transmembrane region" description="Helical" evidence="1">
    <location>
        <begin position="194"/>
        <end position="217"/>
    </location>
</feature>
<keyword evidence="3" id="KW-1185">Reference proteome</keyword>
<evidence type="ECO:0000256" key="1">
    <source>
        <dbReference type="SAM" id="Phobius"/>
    </source>
</evidence>
<dbReference type="EMBL" id="FQXJ01000011">
    <property type="protein sequence ID" value="SHI22357.1"/>
    <property type="molecule type" value="Genomic_DNA"/>
</dbReference>
<accession>A0A1M5ZDR1</accession>
<feature type="transmembrane region" description="Helical" evidence="1">
    <location>
        <begin position="64"/>
        <end position="82"/>
    </location>
</feature>
<keyword evidence="1" id="KW-0472">Membrane</keyword>
<keyword evidence="1" id="KW-0812">Transmembrane</keyword>
<feature type="transmembrane region" description="Helical" evidence="1">
    <location>
        <begin position="6"/>
        <end position="26"/>
    </location>
</feature>
<feature type="transmembrane region" description="Helical" evidence="1">
    <location>
        <begin position="94"/>
        <end position="112"/>
    </location>
</feature>
<proteinExistence type="predicted"/>
<dbReference type="OrthoDB" id="9862453at2"/>